<gene>
    <name evidence="11" type="ORF">AB7878_04075</name>
</gene>
<feature type="domain" description="Glycoside hydrolase family 42 N-terminal" evidence="9">
    <location>
        <begin position="50"/>
        <end position="412"/>
    </location>
</feature>
<comment type="caution">
    <text evidence="11">The sequence shown here is derived from an EMBL/GenBank/DDBJ whole genome shotgun (WGS) entry which is preliminary data.</text>
</comment>
<evidence type="ECO:0000256" key="2">
    <source>
        <dbReference type="ARBA" id="ARBA00005940"/>
    </source>
</evidence>
<protein>
    <recommendedName>
        <fullName evidence="3 8">Beta-galactosidase</fullName>
        <shortName evidence="8">Beta-gal</shortName>
        <ecNumber evidence="3 8">3.2.1.23</ecNumber>
    </recommendedName>
</protein>
<feature type="domain" description="Beta-galactosidase trimerisation" evidence="10">
    <location>
        <begin position="424"/>
        <end position="629"/>
    </location>
</feature>
<dbReference type="InterPro" id="IPR017853">
    <property type="entry name" value="GH"/>
</dbReference>
<reference evidence="11 12" key="1">
    <citation type="submission" date="2024-07" db="EMBL/GenBank/DDBJ databases">
        <title>Molecular mechanisms and environmental adaptations of flagellar loss and biofilm growth of Rhodanobacter under environmental stress.</title>
        <authorList>
            <person name="Chen M."/>
        </authorList>
    </citation>
    <scope>NUCLEOTIDE SEQUENCE [LARGE SCALE GENOMIC DNA]</scope>
    <source>
        <strain evidence="11 12">RS22</strain>
    </source>
</reference>
<keyword evidence="5 8" id="KW-0378">Hydrolase</keyword>
<evidence type="ECO:0000256" key="3">
    <source>
        <dbReference type="ARBA" id="ARBA00012756"/>
    </source>
</evidence>
<dbReference type="InterPro" id="IPR013780">
    <property type="entry name" value="Glyco_hydro_b"/>
</dbReference>
<organism evidence="11 12">
    <name type="scientific">Rhodanobacter humi</name>
    <dbReference type="NCBI Taxonomy" id="1888173"/>
    <lineage>
        <taxon>Bacteria</taxon>
        <taxon>Pseudomonadati</taxon>
        <taxon>Pseudomonadota</taxon>
        <taxon>Gammaproteobacteria</taxon>
        <taxon>Lysobacterales</taxon>
        <taxon>Rhodanobacteraceae</taxon>
        <taxon>Rhodanobacter</taxon>
    </lineage>
</organism>
<keyword evidence="4" id="KW-0479">Metal-binding</keyword>
<dbReference type="SUPFAM" id="SSF51445">
    <property type="entry name" value="(Trans)glycosidases"/>
    <property type="match status" value="1"/>
</dbReference>
<dbReference type="EC" id="3.2.1.23" evidence="3 8"/>
<proteinExistence type="inferred from homology"/>
<dbReference type="InterPro" id="IPR003476">
    <property type="entry name" value="Glyco_hydro_42"/>
</dbReference>
<name>A0ABV4AMH3_9GAMM</name>
<dbReference type="Gene3D" id="3.40.50.880">
    <property type="match status" value="1"/>
</dbReference>
<dbReference type="PANTHER" id="PTHR36447">
    <property type="entry name" value="BETA-GALACTOSIDASE GANA"/>
    <property type="match status" value="1"/>
</dbReference>
<evidence type="ECO:0000256" key="5">
    <source>
        <dbReference type="ARBA" id="ARBA00022801"/>
    </source>
</evidence>
<dbReference type="SUPFAM" id="SSF52317">
    <property type="entry name" value="Class I glutamine amidotransferase-like"/>
    <property type="match status" value="1"/>
</dbReference>
<dbReference type="EMBL" id="JBGBPY010000001">
    <property type="protein sequence ID" value="MEY2181585.1"/>
    <property type="molecule type" value="Genomic_DNA"/>
</dbReference>
<evidence type="ECO:0000313" key="12">
    <source>
        <dbReference type="Proteomes" id="UP001562159"/>
    </source>
</evidence>
<dbReference type="Pfam" id="PF08532">
    <property type="entry name" value="Glyco_hydro_42M"/>
    <property type="match status" value="1"/>
</dbReference>
<keyword evidence="12" id="KW-1185">Reference proteome</keyword>
<dbReference type="InterPro" id="IPR013738">
    <property type="entry name" value="Beta_galactosidase_Trimer"/>
</dbReference>
<dbReference type="PANTHER" id="PTHR36447:SF2">
    <property type="entry name" value="BETA-GALACTOSIDASE YESZ"/>
    <property type="match status" value="1"/>
</dbReference>
<dbReference type="PIRSF" id="PIRSF001084">
    <property type="entry name" value="B-galactosidase"/>
    <property type="match status" value="1"/>
</dbReference>
<evidence type="ECO:0000259" key="9">
    <source>
        <dbReference type="Pfam" id="PF02449"/>
    </source>
</evidence>
<evidence type="ECO:0000256" key="4">
    <source>
        <dbReference type="ARBA" id="ARBA00022723"/>
    </source>
</evidence>
<keyword evidence="7 8" id="KW-0326">Glycosidase</keyword>
<dbReference type="Proteomes" id="UP001562159">
    <property type="component" value="Unassembled WGS sequence"/>
</dbReference>
<evidence type="ECO:0000259" key="10">
    <source>
        <dbReference type="Pfam" id="PF08532"/>
    </source>
</evidence>
<comment type="catalytic activity">
    <reaction evidence="1 8">
        <text>Hydrolysis of terminal non-reducing beta-D-galactose residues in beta-D-galactosides.</text>
        <dbReference type="EC" id="3.2.1.23"/>
    </reaction>
</comment>
<dbReference type="CDD" id="cd03143">
    <property type="entry name" value="A4_beta-galactosidase_middle_domain"/>
    <property type="match status" value="1"/>
</dbReference>
<evidence type="ECO:0000256" key="1">
    <source>
        <dbReference type="ARBA" id="ARBA00001412"/>
    </source>
</evidence>
<dbReference type="InterPro" id="IPR013529">
    <property type="entry name" value="Glyco_hydro_42_N"/>
</dbReference>
<evidence type="ECO:0000256" key="6">
    <source>
        <dbReference type="ARBA" id="ARBA00022833"/>
    </source>
</evidence>
<dbReference type="Gene3D" id="3.20.20.80">
    <property type="entry name" value="Glycosidases"/>
    <property type="match status" value="1"/>
</dbReference>
<evidence type="ECO:0000256" key="8">
    <source>
        <dbReference type="PIRNR" id="PIRNR001084"/>
    </source>
</evidence>
<sequence>MPCLQSISALTRRAALLLGALGLMLTFVTTTHAQATRYAGAPPLLLGAAWYPEQWPEAQWDHDLALMQAAHVHLVRIGEFAWSRMEPREGVYDFGWLDRAIAAAARHHIVVVLGTPTAAPPAWLTQKYPDTLRVSEDGVRDEHGNRQQFSFASTRYRRFAHDIAEQMAKRFGHNPDVVGWQLDNEYAADSFDPDAKAQFHAWLQHKYGSIEALNHRWATAYWSQTYDNFEQIPVRADHENPALLLDWKRFVSDTWRSYSLNQIDAIRPHVDPRQFITTNTMGWFDGFDAYTVHQALDIAAWDDYVDTGEDYDWVDNAARHDLARGYKRRNFWVMETQPGFVNWHATNVTLRKGVVRDMAWQAIGHGADAVEYWQWRAAPNGQEEYHGTLVGADGTPVPVYGEIQQVGAEFAKAGAVLAGTTPHAEVAVINDFDSRWAIDFQRHAANFGPVAELKAFYRPLRAQAQVVDVVSAHAPLDGYKLVVAPALNVLTDAEAARLKAYVEHGGHLVLGPRSGMKNADDGLQPQRQPGPLASVLGGRVAQFYALDKAVPVAGEAGQGSATTWAEQLQAQSPQTQVVLRYGKSNGWLDDQPAVLSRRVGKGSITYVGAWLDDGLLDRLTASWLQQADVHAPVPGVPADVEVCVRGDARHQVVILVNHAAAARRVQLPSSMWPVLAEGGASSEVSLMPYGVVVLDSREPAAANR</sequence>
<evidence type="ECO:0000256" key="7">
    <source>
        <dbReference type="ARBA" id="ARBA00023295"/>
    </source>
</evidence>
<comment type="similarity">
    <text evidence="2 8">Belongs to the glycosyl hydrolase 42 family.</text>
</comment>
<keyword evidence="6" id="KW-0862">Zinc</keyword>
<accession>A0ABV4AMH3</accession>
<dbReference type="InterPro" id="IPR029062">
    <property type="entry name" value="Class_I_gatase-like"/>
</dbReference>
<evidence type="ECO:0000313" key="11">
    <source>
        <dbReference type="EMBL" id="MEY2181585.1"/>
    </source>
</evidence>
<dbReference type="Pfam" id="PF02449">
    <property type="entry name" value="Glyco_hydro_42"/>
    <property type="match status" value="1"/>
</dbReference>
<dbReference type="Gene3D" id="2.60.40.1180">
    <property type="entry name" value="Golgi alpha-mannosidase II"/>
    <property type="match status" value="1"/>
</dbReference>